<keyword evidence="2" id="KW-0418">Kinase</keyword>
<dbReference type="SUPFAM" id="SSF52540">
    <property type="entry name" value="P-loop containing nucleoside triphosphate hydrolases"/>
    <property type="match status" value="1"/>
</dbReference>
<dbReference type="Gene3D" id="3.40.50.300">
    <property type="entry name" value="P-loop containing nucleotide triphosphate hydrolases"/>
    <property type="match status" value="1"/>
</dbReference>
<dbReference type="Gene3D" id="3.40.50.1000">
    <property type="entry name" value="HAD superfamily/HAD-like"/>
    <property type="match status" value="1"/>
</dbReference>
<evidence type="ECO:0000313" key="3">
    <source>
        <dbReference type="Proteomes" id="UP000204614"/>
    </source>
</evidence>
<dbReference type="SUPFAM" id="SSF56784">
    <property type="entry name" value="HAD-like"/>
    <property type="match status" value="1"/>
</dbReference>
<dbReference type="Proteomes" id="UP000204614">
    <property type="component" value="Segment"/>
</dbReference>
<dbReference type="GeneID" id="26644887"/>
<evidence type="ECO:0000313" key="2">
    <source>
        <dbReference type="EMBL" id="AKR15973.1"/>
    </source>
</evidence>
<reference evidence="3" key="1">
    <citation type="submission" date="2015-05" db="EMBL/GenBank/DDBJ databases">
        <authorList>
            <person name="Liu X."/>
            <person name="Tong Y."/>
            <person name="Huang Y."/>
            <person name="An X."/>
            <person name="Mi Z."/>
            <person name="Zhang Z."/>
        </authorList>
    </citation>
    <scope>NUCLEOTIDE SEQUENCE [LARGE SCALE GENOMIC DNA]</scope>
</reference>
<dbReference type="InterPro" id="IPR023214">
    <property type="entry name" value="HAD_sf"/>
</dbReference>
<dbReference type="GO" id="GO:0016301">
    <property type="term" value="F:kinase activity"/>
    <property type="evidence" value="ECO:0007669"/>
    <property type="project" value="UniProtKB-KW"/>
</dbReference>
<accession>A0A0K0QSD7</accession>
<organism evidence="2 3">
    <name type="scientific">Citrobacter phage IME-CF2</name>
    <dbReference type="NCBI Taxonomy" id="1673887"/>
    <lineage>
        <taxon>Viruses</taxon>
        <taxon>Duplodnaviria</taxon>
        <taxon>Heunggongvirae</taxon>
        <taxon>Uroviricota</taxon>
        <taxon>Caudoviricetes</taxon>
        <taxon>Pantevenvirales</taxon>
        <taxon>Straboviridae</taxon>
        <taxon>Pseudotevenvirus</taxon>
        <taxon>Pseudotevenvirus imecf2</taxon>
    </lineage>
</organism>
<protein>
    <submittedName>
        <fullName evidence="2">3'-phosphatase 5'-polynucleotide kinase</fullName>
    </submittedName>
</protein>
<sequence length="295" mass="33597">MNLIITVGVPGSGKTTWAKEKAREMGNTLTVSRDDIRRTLYCAGGDLTGYRFTEEKENLVTKLQADIVLNALASGKNVIVHNTHLKKGDHVYWKEIAKYTKADFHIEWMDADIVELLKRNHKRGVNALPVSRLWEMFTQYRKLRGWVPAMQFADPSKPKCVIFDVDGTLTKVGQRSPYDFTKVIDDPANPPVQELFRMYKAAGYACVVVSGREGTEQCAHDTKASLTAYDVDLSDGIFMREEGDHRHDFHVKEQILVEKILDKYYPVLAVDDRDTPVGMWRMNGIPCFQVDYGDF</sequence>
<dbReference type="EMBL" id="KR869820">
    <property type="protein sequence ID" value="AKR15973.1"/>
    <property type="molecule type" value="Genomic_DNA"/>
</dbReference>
<dbReference type="InterPro" id="IPR027417">
    <property type="entry name" value="P-loop_NTPase"/>
</dbReference>
<name>A0A0K0QSD7_9CAUD</name>
<dbReference type="InterPro" id="IPR056782">
    <property type="entry name" value="HAD_PNKP"/>
</dbReference>
<dbReference type="Pfam" id="PF25109">
    <property type="entry name" value="HAD_PNKP"/>
    <property type="match status" value="1"/>
</dbReference>
<keyword evidence="3" id="KW-1185">Reference proteome</keyword>
<dbReference type="Pfam" id="PF13671">
    <property type="entry name" value="AAA_33"/>
    <property type="match status" value="1"/>
</dbReference>
<dbReference type="InterPro" id="IPR036412">
    <property type="entry name" value="HAD-like_sf"/>
</dbReference>
<feature type="domain" description="Polynucleotide kinase PNKP phosphatase" evidence="1">
    <location>
        <begin position="158"/>
        <end position="295"/>
    </location>
</feature>
<dbReference type="KEGG" id="vg:26644887"/>
<dbReference type="RefSeq" id="YP_009218665.1">
    <property type="nucleotide sequence ID" value="NC_029013.1"/>
</dbReference>
<proteinExistence type="predicted"/>
<evidence type="ECO:0000259" key="1">
    <source>
        <dbReference type="Pfam" id="PF25109"/>
    </source>
</evidence>
<keyword evidence="2" id="KW-0808">Transferase</keyword>